<evidence type="ECO:0000256" key="2">
    <source>
        <dbReference type="ARBA" id="ARBA00007613"/>
    </source>
</evidence>
<dbReference type="AlphaFoldDB" id="A0A9D7I704"/>
<comment type="caution">
    <text evidence="9">The sequence shown here is derived from an EMBL/GenBank/DDBJ whole genome shotgun (WGS) entry which is preliminary data.</text>
</comment>
<evidence type="ECO:0000256" key="3">
    <source>
        <dbReference type="ARBA" id="ARBA00022448"/>
    </source>
</evidence>
<dbReference type="InterPro" id="IPR051906">
    <property type="entry name" value="TolC-like"/>
</dbReference>
<dbReference type="Proteomes" id="UP000886602">
    <property type="component" value="Unassembled WGS sequence"/>
</dbReference>
<dbReference type="GO" id="GO:0009279">
    <property type="term" value="C:cell outer membrane"/>
    <property type="evidence" value="ECO:0007669"/>
    <property type="project" value="UniProtKB-SubCell"/>
</dbReference>
<name>A0A9D7I704_9RHOO</name>
<dbReference type="Pfam" id="PF02321">
    <property type="entry name" value="OEP"/>
    <property type="match status" value="1"/>
</dbReference>
<dbReference type="EMBL" id="JADJNC010000002">
    <property type="protein sequence ID" value="MBK7421667.1"/>
    <property type="molecule type" value="Genomic_DNA"/>
</dbReference>
<evidence type="ECO:0000256" key="7">
    <source>
        <dbReference type="ARBA" id="ARBA00023237"/>
    </source>
</evidence>
<evidence type="ECO:0000256" key="4">
    <source>
        <dbReference type="ARBA" id="ARBA00022452"/>
    </source>
</evidence>
<dbReference type="GO" id="GO:0015288">
    <property type="term" value="F:porin activity"/>
    <property type="evidence" value="ECO:0007669"/>
    <property type="project" value="TreeGrafter"/>
</dbReference>
<evidence type="ECO:0000256" key="8">
    <source>
        <dbReference type="SAM" id="SignalP"/>
    </source>
</evidence>
<keyword evidence="8" id="KW-0732">Signal</keyword>
<evidence type="ECO:0000256" key="5">
    <source>
        <dbReference type="ARBA" id="ARBA00022692"/>
    </source>
</evidence>
<organism evidence="9 10">
    <name type="scientific">Candidatus Propionivibrio dominans</name>
    <dbReference type="NCBI Taxonomy" id="2954373"/>
    <lineage>
        <taxon>Bacteria</taxon>
        <taxon>Pseudomonadati</taxon>
        <taxon>Pseudomonadota</taxon>
        <taxon>Betaproteobacteria</taxon>
        <taxon>Rhodocyclales</taxon>
        <taxon>Rhodocyclaceae</taxon>
        <taxon>Propionivibrio</taxon>
    </lineage>
</organism>
<evidence type="ECO:0000313" key="9">
    <source>
        <dbReference type="EMBL" id="MBK7421667.1"/>
    </source>
</evidence>
<dbReference type="PANTHER" id="PTHR30026:SF20">
    <property type="entry name" value="OUTER MEMBRANE PROTEIN TOLC"/>
    <property type="match status" value="1"/>
</dbReference>
<dbReference type="GO" id="GO:0015562">
    <property type="term" value="F:efflux transmembrane transporter activity"/>
    <property type="evidence" value="ECO:0007669"/>
    <property type="project" value="InterPro"/>
</dbReference>
<keyword evidence="4" id="KW-1134">Transmembrane beta strand</keyword>
<proteinExistence type="inferred from homology"/>
<evidence type="ECO:0000256" key="1">
    <source>
        <dbReference type="ARBA" id="ARBA00004442"/>
    </source>
</evidence>
<comment type="similarity">
    <text evidence="2">Belongs to the outer membrane factor (OMF) (TC 1.B.17) family.</text>
</comment>
<protein>
    <submittedName>
        <fullName evidence="9">TolC family protein</fullName>
    </submittedName>
</protein>
<gene>
    <name evidence="9" type="ORF">IPJ48_00420</name>
</gene>
<comment type="subcellular location">
    <subcellularLocation>
        <location evidence="1">Cell outer membrane</location>
    </subcellularLocation>
</comment>
<feature type="chain" id="PRO_5038605835" evidence="8">
    <location>
        <begin position="25"/>
        <end position="423"/>
    </location>
</feature>
<keyword evidence="5" id="KW-0812">Transmembrane</keyword>
<keyword evidence="7" id="KW-0998">Cell outer membrane</keyword>
<keyword evidence="6" id="KW-0472">Membrane</keyword>
<evidence type="ECO:0000256" key="6">
    <source>
        <dbReference type="ARBA" id="ARBA00023136"/>
    </source>
</evidence>
<keyword evidence="3" id="KW-0813">Transport</keyword>
<dbReference type="GO" id="GO:1990281">
    <property type="term" value="C:efflux pump complex"/>
    <property type="evidence" value="ECO:0007669"/>
    <property type="project" value="TreeGrafter"/>
</dbReference>
<feature type="signal peptide" evidence="8">
    <location>
        <begin position="1"/>
        <end position="24"/>
    </location>
</feature>
<dbReference type="InterPro" id="IPR003423">
    <property type="entry name" value="OMP_efflux"/>
</dbReference>
<sequence>MRGNFRAKVFVLMLALGIATPVLSQEVAIGRTVDSLLDYARSTNPDYASMRYEADAAIERVVPAGALPDPRFRMELQDITKFGEQNATLNPSRVGSTKYTVLQEIPWYGKRDLKREIAELEAEGAQGRARGTWTDISAKLKIAHAQLYILHRNEQLTREILDLMVRLEKIAQIRYAGGLAMQQDAIRAQVEQTGMRNDLIMLENEGNMLRARINALLARPSSARLANPEVLRPIPAPAKLDYATLEDRVRGRNPQLFTEEARIKAAEKSRELTYKNRYPDFALAISPIQYQNAVKEWEVMVEFNIPLQQTSRRAMERESESMLSAARSRKEATSNQILGELAENLSGIEAARRTESLTTNSLLPQAELTFNSALASYENGKVDFATLLEAQQQIRKARQIQIKAQAEAQIRLADIEKLLGEDL</sequence>
<dbReference type="SUPFAM" id="SSF56954">
    <property type="entry name" value="Outer membrane efflux proteins (OEP)"/>
    <property type="match status" value="1"/>
</dbReference>
<dbReference type="PANTHER" id="PTHR30026">
    <property type="entry name" value="OUTER MEMBRANE PROTEIN TOLC"/>
    <property type="match status" value="1"/>
</dbReference>
<reference evidence="9" key="1">
    <citation type="submission" date="2020-10" db="EMBL/GenBank/DDBJ databases">
        <title>Connecting structure to function with the recovery of over 1000 high-quality activated sludge metagenome-assembled genomes encoding full-length rRNA genes using long-read sequencing.</title>
        <authorList>
            <person name="Singleton C.M."/>
            <person name="Petriglieri F."/>
            <person name="Kristensen J.M."/>
            <person name="Kirkegaard R.H."/>
            <person name="Michaelsen T.Y."/>
            <person name="Andersen M.H."/>
            <person name="Karst S.M."/>
            <person name="Dueholm M.S."/>
            <person name="Nielsen P.H."/>
            <person name="Albertsen M."/>
        </authorList>
    </citation>
    <scope>NUCLEOTIDE SEQUENCE</scope>
    <source>
        <strain evidence="9">EsbW_18-Q3-R4-48_MAXAC.044</strain>
    </source>
</reference>
<evidence type="ECO:0000313" key="10">
    <source>
        <dbReference type="Proteomes" id="UP000886602"/>
    </source>
</evidence>
<accession>A0A9D7I704</accession>
<dbReference type="Gene3D" id="1.20.1600.10">
    <property type="entry name" value="Outer membrane efflux proteins (OEP)"/>
    <property type="match status" value="1"/>
</dbReference>